<keyword evidence="2" id="KW-1185">Reference proteome</keyword>
<dbReference type="RefSeq" id="WP_184303260.1">
    <property type="nucleotide sequence ID" value="NZ_JACHLP010000009.1"/>
</dbReference>
<sequence length="58" mass="6750">MRNENTKLNEVRYSRRVGMAEIDLRATSREFLEIEKAIAAAKHKHKVFLKELGLNLLP</sequence>
<organism evidence="1 2">
    <name type="scientific">Roseateles oligotrophus</name>
    <dbReference type="NCBI Taxonomy" id="1769250"/>
    <lineage>
        <taxon>Bacteria</taxon>
        <taxon>Pseudomonadati</taxon>
        <taxon>Pseudomonadota</taxon>
        <taxon>Betaproteobacteria</taxon>
        <taxon>Burkholderiales</taxon>
        <taxon>Sphaerotilaceae</taxon>
        <taxon>Roseateles</taxon>
    </lineage>
</organism>
<dbReference type="EMBL" id="JACHLP010000009">
    <property type="protein sequence ID" value="MBB4845354.1"/>
    <property type="molecule type" value="Genomic_DNA"/>
</dbReference>
<gene>
    <name evidence="1" type="ORF">HNP55_003904</name>
</gene>
<name>A0A840L9V4_9BURK</name>
<evidence type="ECO:0000313" key="2">
    <source>
        <dbReference type="Proteomes" id="UP000562027"/>
    </source>
</evidence>
<dbReference type="Proteomes" id="UP000562027">
    <property type="component" value="Unassembled WGS sequence"/>
</dbReference>
<evidence type="ECO:0000313" key="1">
    <source>
        <dbReference type="EMBL" id="MBB4845354.1"/>
    </source>
</evidence>
<protein>
    <submittedName>
        <fullName evidence="1">Uncharacterized protein</fullName>
    </submittedName>
</protein>
<reference evidence="1 2" key="1">
    <citation type="submission" date="2020-08" db="EMBL/GenBank/DDBJ databases">
        <title>Functional genomics of gut bacteria from endangered species of beetles.</title>
        <authorList>
            <person name="Carlos-Shanley C."/>
        </authorList>
    </citation>
    <scope>NUCLEOTIDE SEQUENCE [LARGE SCALE GENOMIC DNA]</scope>
    <source>
        <strain evidence="1 2">S00239</strain>
    </source>
</reference>
<proteinExistence type="predicted"/>
<comment type="caution">
    <text evidence="1">The sequence shown here is derived from an EMBL/GenBank/DDBJ whole genome shotgun (WGS) entry which is preliminary data.</text>
</comment>
<dbReference type="AlphaFoldDB" id="A0A840L9V4"/>
<accession>A0A840L9V4</accession>